<accession>D4ZCP8</accession>
<evidence type="ECO:0000313" key="1">
    <source>
        <dbReference type="EMBL" id="BAJ03793.1"/>
    </source>
</evidence>
<organism evidence="1 2">
    <name type="scientific">Shewanella violacea (strain JCM 10179 / CIP 106290 / LMG 19151 / DSS12)</name>
    <dbReference type="NCBI Taxonomy" id="637905"/>
    <lineage>
        <taxon>Bacteria</taxon>
        <taxon>Pseudomonadati</taxon>
        <taxon>Pseudomonadota</taxon>
        <taxon>Gammaproteobacteria</taxon>
        <taxon>Alteromonadales</taxon>
        <taxon>Shewanellaceae</taxon>
        <taxon>Shewanella</taxon>
    </lineage>
</organism>
<name>D4ZCP8_SHEVD</name>
<dbReference type="AlphaFoldDB" id="D4ZCP8"/>
<dbReference type="HOGENOM" id="CLU_3398447_0_0_6"/>
<dbReference type="KEGG" id="svo:SVI_3822"/>
<sequence length="31" mass="3701">MMFFAGLFVDQWQESASQMMWNIFSSEPRAK</sequence>
<protein>
    <submittedName>
        <fullName evidence="1">Uncharacterized protein</fullName>
    </submittedName>
</protein>
<dbReference type="Proteomes" id="UP000002350">
    <property type="component" value="Chromosome"/>
</dbReference>
<dbReference type="EMBL" id="AP011177">
    <property type="protein sequence ID" value="BAJ03793.1"/>
    <property type="molecule type" value="Genomic_DNA"/>
</dbReference>
<dbReference type="STRING" id="637905.SVI_3822"/>
<keyword evidence="2" id="KW-1185">Reference proteome</keyword>
<gene>
    <name evidence="1" type="ordered locus">SVI_3822</name>
</gene>
<evidence type="ECO:0000313" key="2">
    <source>
        <dbReference type="Proteomes" id="UP000002350"/>
    </source>
</evidence>
<proteinExistence type="predicted"/>
<reference evidence="2" key="1">
    <citation type="journal article" date="2010" name="Mol. Biosyst.">
        <title>Complete genome sequence and comparative analysis of Shewanella violacea, a psychrophilic and piezophilic bacterium from deep sea floor sediments.</title>
        <authorList>
            <person name="Aono E."/>
            <person name="Baba T."/>
            <person name="Ara T."/>
            <person name="Nishi T."/>
            <person name="Nakamichi T."/>
            <person name="Inamoto E."/>
            <person name="Toyonaga H."/>
            <person name="Hasegawa M."/>
            <person name="Takai Y."/>
            <person name="Okumura Y."/>
            <person name="Baba M."/>
            <person name="Tomita M."/>
            <person name="Kato C."/>
            <person name="Oshima T."/>
            <person name="Nakasone K."/>
            <person name="Mori H."/>
        </authorList>
    </citation>
    <scope>NUCLEOTIDE SEQUENCE [LARGE SCALE GENOMIC DNA]</scope>
    <source>
        <strain evidence="2">JCM 10179 / CIP 106290 / LMG 19151 / DSS12</strain>
    </source>
</reference>